<dbReference type="Proteomes" id="UP001229955">
    <property type="component" value="Chromosome"/>
</dbReference>
<accession>A0AA49Q6Y8</accession>
<reference evidence="2" key="1">
    <citation type="submission" date="2023-07" db="EMBL/GenBank/DDBJ databases">
        <authorList>
            <person name="Haufschild T."/>
            <person name="Kallscheuer N."/>
            <person name="Hammer J."/>
            <person name="Kohn T."/>
            <person name="Kabuu M."/>
            <person name="Jogler M."/>
            <person name="Wohfarth N."/>
            <person name="Heuer A."/>
            <person name="Rohde M."/>
            <person name="van Teeseling M.C.F."/>
            <person name="Jogler C."/>
        </authorList>
    </citation>
    <scope>NUCLEOTIDE SEQUENCE</scope>
    <source>
        <strain evidence="1">Strain 138</strain>
        <strain evidence="2">Strain 318</strain>
    </source>
</reference>
<evidence type="ECO:0000313" key="3">
    <source>
        <dbReference type="Proteomes" id="UP001229955"/>
    </source>
</evidence>
<proteinExistence type="predicted"/>
<protein>
    <submittedName>
        <fullName evidence="2">Leucine zipper domain-containing protein</fullName>
    </submittedName>
</protein>
<accession>A0AA49Q409</accession>
<dbReference type="SUPFAM" id="SSF46689">
    <property type="entry name" value="Homeodomain-like"/>
    <property type="match status" value="1"/>
</dbReference>
<evidence type="ECO:0000313" key="1">
    <source>
        <dbReference type="EMBL" id="WKW11249.1"/>
    </source>
</evidence>
<gene>
    <name evidence="1" type="ORF">Strain138_000485</name>
    <name evidence="2" type="ORF">Strain318_000485</name>
</gene>
<dbReference type="KEGG" id="pspc:Strain318_000485"/>
<dbReference type="InterPro" id="IPR036388">
    <property type="entry name" value="WH-like_DNA-bd_sf"/>
</dbReference>
<keyword evidence="3" id="KW-1185">Reference proteome</keyword>
<sequence length="68" mass="7894">MNTHKNARLTPYLRREACRRVAAGIPVAQVARELGVSRQTIHAWLERPDDVETRSSKPHHSPTWILRR</sequence>
<evidence type="ECO:0000313" key="2">
    <source>
        <dbReference type="EMBL" id="WKW14159.1"/>
    </source>
</evidence>
<dbReference type="AlphaFoldDB" id="A0AA49Q6Y8"/>
<dbReference type="RefSeq" id="WP_367886949.1">
    <property type="nucleotide sequence ID" value="NZ_CP130612.1"/>
</dbReference>
<dbReference type="InterPro" id="IPR009057">
    <property type="entry name" value="Homeodomain-like_sf"/>
</dbReference>
<organism evidence="2 3">
    <name type="scientific">Pseudogemmatithrix spongiicola</name>
    <dbReference type="NCBI Taxonomy" id="3062599"/>
    <lineage>
        <taxon>Bacteria</taxon>
        <taxon>Pseudomonadati</taxon>
        <taxon>Gemmatimonadota</taxon>
        <taxon>Gemmatimonadia</taxon>
        <taxon>Gemmatimonadales</taxon>
        <taxon>Gemmatimonadaceae</taxon>
        <taxon>Pseudogemmatithrix</taxon>
    </lineage>
</organism>
<dbReference type="Pfam" id="PF13384">
    <property type="entry name" value="HTH_23"/>
    <property type="match status" value="1"/>
</dbReference>
<dbReference type="EMBL" id="CP130612">
    <property type="protein sequence ID" value="WKW11249.1"/>
    <property type="molecule type" value="Genomic_DNA"/>
</dbReference>
<dbReference type="Gene3D" id="1.10.10.10">
    <property type="entry name" value="Winged helix-like DNA-binding domain superfamily/Winged helix DNA-binding domain"/>
    <property type="match status" value="1"/>
</dbReference>
<dbReference type="EMBL" id="CP130613">
    <property type="protein sequence ID" value="WKW14159.1"/>
    <property type="molecule type" value="Genomic_DNA"/>
</dbReference>
<name>A0AA49Q6Y8_9BACT</name>